<evidence type="ECO:0000256" key="2">
    <source>
        <dbReference type="ARBA" id="ARBA00007886"/>
    </source>
</evidence>
<gene>
    <name evidence="10" type="ORF">FPZ45_06175</name>
</gene>
<dbReference type="Pfam" id="PF05504">
    <property type="entry name" value="Spore_GerAC"/>
    <property type="match status" value="1"/>
</dbReference>
<proteinExistence type="inferred from homology"/>
<feature type="domain" description="Spore germination GerAC-like C-terminal" evidence="8">
    <location>
        <begin position="215"/>
        <end position="371"/>
    </location>
</feature>
<evidence type="ECO:0000256" key="6">
    <source>
        <dbReference type="ARBA" id="ARBA00023139"/>
    </source>
</evidence>
<dbReference type="PANTHER" id="PTHR35789">
    <property type="entry name" value="SPORE GERMINATION PROTEIN B3"/>
    <property type="match status" value="1"/>
</dbReference>
<comment type="similarity">
    <text evidence="2">Belongs to the GerABKC lipoprotein family.</text>
</comment>
<dbReference type="InterPro" id="IPR046953">
    <property type="entry name" value="Spore_GerAC-like_C"/>
</dbReference>
<keyword evidence="11" id="KW-1185">Reference proteome</keyword>
<evidence type="ECO:0000259" key="9">
    <source>
        <dbReference type="Pfam" id="PF25198"/>
    </source>
</evidence>
<reference evidence="10 11" key="1">
    <citation type="submission" date="2019-07" db="EMBL/GenBank/DDBJ databases">
        <authorList>
            <person name="Kim J."/>
        </authorList>
    </citation>
    <scope>NUCLEOTIDE SEQUENCE [LARGE SCALE GENOMIC DNA]</scope>
    <source>
        <strain evidence="10 11">G13</strain>
    </source>
</reference>
<keyword evidence="6" id="KW-0564">Palmitate</keyword>
<organism evidence="10 11">
    <name type="scientific">Cohnella terricola</name>
    <dbReference type="NCBI Taxonomy" id="1289167"/>
    <lineage>
        <taxon>Bacteria</taxon>
        <taxon>Bacillati</taxon>
        <taxon>Bacillota</taxon>
        <taxon>Bacilli</taxon>
        <taxon>Bacillales</taxon>
        <taxon>Paenibacillaceae</taxon>
        <taxon>Cohnella</taxon>
    </lineage>
</organism>
<accession>A0A559JQ60</accession>
<dbReference type="InterPro" id="IPR038501">
    <property type="entry name" value="Spore_GerAC_C_sf"/>
</dbReference>
<name>A0A559JQ60_9BACL</name>
<dbReference type="GO" id="GO:0016020">
    <property type="term" value="C:membrane"/>
    <property type="evidence" value="ECO:0007669"/>
    <property type="project" value="UniProtKB-SubCell"/>
</dbReference>
<evidence type="ECO:0000313" key="10">
    <source>
        <dbReference type="EMBL" id="TVY02026.1"/>
    </source>
</evidence>
<protein>
    <submittedName>
        <fullName evidence="10">Ger(X)C family spore germination protein</fullName>
    </submittedName>
</protein>
<dbReference type="AlphaFoldDB" id="A0A559JQ60"/>
<evidence type="ECO:0000256" key="5">
    <source>
        <dbReference type="ARBA" id="ARBA00023136"/>
    </source>
</evidence>
<dbReference type="InterPro" id="IPR057336">
    <property type="entry name" value="GerAC_N"/>
</dbReference>
<evidence type="ECO:0000256" key="1">
    <source>
        <dbReference type="ARBA" id="ARBA00004635"/>
    </source>
</evidence>
<sequence>MIRWVALFVLFTIVVTGCTTDIKNIEKMNYATAIGVDYINGQYHGYVQFINLPSVAKTTDGKKELAKVWIGEGTGNSFEESFFEIYQTAQEEIFWGHVTAIVISQEAIKRGIESIYDSISRYYEFRFTPWVYTTRSSVKNILSAKGFYDQSTMSTILQAPLGNYSQTSLVEPLKLHRLMSRIYEPGFTVCVPSLALNPKPWSINNKPAPKLEIEGAVFLKNDKFKSYIPIAELAGLRWVRPKTVRAAIPVPNKEKPTTQVVIEYPKVKFRMIQGGSLPRFHLGLKLKGYVTNWSVSGFRNAHELTDATEKAIEREIRQLAETGRTYQTDILNLEHYLYRDHYRLWKSKQWSEEQIRSPDALDGIDFHLKIIHAGTEKGKYDT</sequence>
<dbReference type="PANTHER" id="PTHR35789:SF1">
    <property type="entry name" value="SPORE GERMINATION PROTEIN B3"/>
    <property type="match status" value="1"/>
</dbReference>
<evidence type="ECO:0000256" key="4">
    <source>
        <dbReference type="ARBA" id="ARBA00022729"/>
    </source>
</evidence>
<comment type="subcellular location">
    <subcellularLocation>
        <location evidence="1">Membrane</location>
        <topology evidence="1">Lipid-anchor</topology>
    </subcellularLocation>
</comment>
<dbReference type="Proteomes" id="UP000316330">
    <property type="component" value="Unassembled WGS sequence"/>
</dbReference>
<keyword evidence="7" id="KW-0449">Lipoprotein</keyword>
<dbReference type="GO" id="GO:0009847">
    <property type="term" value="P:spore germination"/>
    <property type="evidence" value="ECO:0007669"/>
    <property type="project" value="InterPro"/>
</dbReference>
<dbReference type="PROSITE" id="PS51257">
    <property type="entry name" value="PROKAR_LIPOPROTEIN"/>
    <property type="match status" value="1"/>
</dbReference>
<evidence type="ECO:0000256" key="7">
    <source>
        <dbReference type="ARBA" id="ARBA00023288"/>
    </source>
</evidence>
<keyword evidence="4" id="KW-0732">Signal</keyword>
<evidence type="ECO:0000259" key="8">
    <source>
        <dbReference type="Pfam" id="PF05504"/>
    </source>
</evidence>
<dbReference type="Pfam" id="PF25198">
    <property type="entry name" value="Spore_GerAC_N"/>
    <property type="match status" value="1"/>
</dbReference>
<feature type="domain" description="Spore germination protein N-terminal" evidence="9">
    <location>
        <begin position="21"/>
        <end position="194"/>
    </location>
</feature>
<evidence type="ECO:0000313" key="11">
    <source>
        <dbReference type="Proteomes" id="UP000316330"/>
    </source>
</evidence>
<dbReference type="NCBIfam" id="TIGR02887">
    <property type="entry name" value="spore_ger_x_C"/>
    <property type="match status" value="1"/>
</dbReference>
<keyword evidence="3" id="KW-0309">Germination</keyword>
<dbReference type="OrthoDB" id="2380468at2"/>
<dbReference type="InterPro" id="IPR008844">
    <property type="entry name" value="Spore_GerAC-like"/>
</dbReference>
<dbReference type="EMBL" id="VNJJ01000003">
    <property type="protein sequence ID" value="TVY02026.1"/>
    <property type="molecule type" value="Genomic_DNA"/>
</dbReference>
<comment type="caution">
    <text evidence="10">The sequence shown here is derived from an EMBL/GenBank/DDBJ whole genome shotgun (WGS) entry which is preliminary data.</text>
</comment>
<evidence type="ECO:0000256" key="3">
    <source>
        <dbReference type="ARBA" id="ARBA00022544"/>
    </source>
</evidence>
<keyword evidence="5" id="KW-0472">Membrane</keyword>
<dbReference type="Gene3D" id="3.30.300.210">
    <property type="entry name" value="Nutrient germinant receptor protein C, domain 3"/>
    <property type="match status" value="1"/>
</dbReference>
<dbReference type="RefSeq" id="WP_144699508.1">
    <property type="nucleotide sequence ID" value="NZ_VNJJ01000003.1"/>
</dbReference>